<feature type="transmembrane region" description="Helical" evidence="8">
    <location>
        <begin position="119"/>
        <end position="140"/>
    </location>
</feature>
<evidence type="ECO:0000256" key="8">
    <source>
        <dbReference type="SAM" id="Phobius"/>
    </source>
</evidence>
<feature type="transmembrane region" description="Helical" evidence="8">
    <location>
        <begin position="260"/>
        <end position="279"/>
    </location>
</feature>
<dbReference type="CDD" id="cd01949">
    <property type="entry name" value="GGDEF"/>
    <property type="match status" value="1"/>
</dbReference>
<dbReference type="InterPro" id="IPR007895">
    <property type="entry name" value="MASE1"/>
</dbReference>
<dbReference type="Gene3D" id="3.30.70.270">
    <property type="match status" value="1"/>
</dbReference>
<dbReference type="Proteomes" id="UP000446768">
    <property type="component" value="Unassembled WGS sequence"/>
</dbReference>
<comment type="subcellular location">
    <subcellularLocation>
        <location evidence="1">Cell membrane</location>
        <topology evidence="1">Multi-pass membrane protein</topology>
    </subcellularLocation>
</comment>
<dbReference type="GO" id="GO:0052621">
    <property type="term" value="F:diguanylate cyclase activity"/>
    <property type="evidence" value="ECO:0007669"/>
    <property type="project" value="UniProtKB-EC"/>
</dbReference>
<evidence type="ECO:0000313" key="10">
    <source>
        <dbReference type="EMBL" id="MRV72858.1"/>
    </source>
</evidence>
<evidence type="ECO:0000259" key="9">
    <source>
        <dbReference type="PROSITE" id="PS50887"/>
    </source>
</evidence>
<evidence type="ECO:0000256" key="6">
    <source>
        <dbReference type="ARBA" id="ARBA00023136"/>
    </source>
</evidence>
<comment type="catalytic activity">
    <reaction evidence="7">
        <text>2 GTP = 3',3'-c-di-GMP + 2 diphosphate</text>
        <dbReference type="Rhea" id="RHEA:24898"/>
        <dbReference type="ChEBI" id="CHEBI:33019"/>
        <dbReference type="ChEBI" id="CHEBI:37565"/>
        <dbReference type="ChEBI" id="CHEBI:58805"/>
        <dbReference type="EC" id="2.7.7.65"/>
    </reaction>
</comment>
<evidence type="ECO:0000256" key="1">
    <source>
        <dbReference type="ARBA" id="ARBA00004651"/>
    </source>
</evidence>
<gene>
    <name evidence="10" type="ORF">GJ700_14195</name>
</gene>
<feature type="transmembrane region" description="Helical" evidence="8">
    <location>
        <begin position="213"/>
        <end position="239"/>
    </location>
</feature>
<evidence type="ECO:0000256" key="2">
    <source>
        <dbReference type="ARBA" id="ARBA00012528"/>
    </source>
</evidence>
<dbReference type="InterPro" id="IPR029787">
    <property type="entry name" value="Nucleotide_cyclase"/>
</dbReference>
<dbReference type="RefSeq" id="WP_154374856.1">
    <property type="nucleotide sequence ID" value="NZ_WKJJ01000008.1"/>
</dbReference>
<name>A0A7X2LTE0_9BURK</name>
<dbReference type="InterPro" id="IPR000160">
    <property type="entry name" value="GGDEF_dom"/>
</dbReference>
<keyword evidence="6 8" id="KW-0472">Membrane</keyword>
<protein>
    <recommendedName>
        <fullName evidence="2">diguanylate cyclase</fullName>
        <ecNumber evidence="2">2.7.7.65</ecNumber>
    </recommendedName>
</protein>
<feature type="transmembrane region" description="Helical" evidence="8">
    <location>
        <begin position="189"/>
        <end position="207"/>
    </location>
</feature>
<dbReference type="PANTHER" id="PTHR45138">
    <property type="entry name" value="REGULATORY COMPONENTS OF SENSORY TRANSDUCTION SYSTEM"/>
    <property type="match status" value="1"/>
</dbReference>
<feature type="transmembrane region" description="Helical" evidence="8">
    <location>
        <begin position="37"/>
        <end position="57"/>
    </location>
</feature>
<dbReference type="AlphaFoldDB" id="A0A7X2LTE0"/>
<comment type="caution">
    <text evidence="10">The sequence shown here is derived from an EMBL/GenBank/DDBJ whole genome shotgun (WGS) entry which is preliminary data.</text>
</comment>
<accession>A0A7X2LTE0</accession>
<keyword evidence="5 8" id="KW-1133">Transmembrane helix</keyword>
<feature type="transmembrane region" description="Helical" evidence="8">
    <location>
        <begin position="152"/>
        <end position="169"/>
    </location>
</feature>
<evidence type="ECO:0000256" key="5">
    <source>
        <dbReference type="ARBA" id="ARBA00022989"/>
    </source>
</evidence>
<keyword evidence="11" id="KW-1185">Reference proteome</keyword>
<dbReference type="EMBL" id="WKJJ01000008">
    <property type="protein sequence ID" value="MRV72858.1"/>
    <property type="molecule type" value="Genomic_DNA"/>
</dbReference>
<dbReference type="GO" id="GO:0005886">
    <property type="term" value="C:plasma membrane"/>
    <property type="evidence" value="ECO:0007669"/>
    <property type="project" value="UniProtKB-SubCell"/>
</dbReference>
<proteinExistence type="predicted"/>
<dbReference type="SMART" id="SM00267">
    <property type="entry name" value="GGDEF"/>
    <property type="match status" value="1"/>
</dbReference>
<dbReference type="Pfam" id="PF05231">
    <property type="entry name" value="MASE1"/>
    <property type="match status" value="1"/>
</dbReference>
<keyword evidence="4 8" id="KW-0812">Transmembrane</keyword>
<dbReference type="GO" id="GO:1902201">
    <property type="term" value="P:negative regulation of bacterial-type flagellum-dependent cell motility"/>
    <property type="evidence" value="ECO:0007669"/>
    <property type="project" value="TreeGrafter"/>
</dbReference>
<dbReference type="GO" id="GO:0043709">
    <property type="term" value="P:cell adhesion involved in single-species biofilm formation"/>
    <property type="evidence" value="ECO:0007669"/>
    <property type="project" value="TreeGrafter"/>
</dbReference>
<feature type="transmembrane region" description="Helical" evidence="8">
    <location>
        <begin position="6"/>
        <end position="30"/>
    </location>
</feature>
<sequence>MKAAKLPAGLIIAALAYFALARFGMAIFALKPSNITLLWLPSGMALAMCLEWGYRAVPFVVLASLAANFDGMAAASSPAHLAHTMVAALTDGMAGALAMHMFRRMLPGGLARAADLLPFILYVCLVPTTVSSILIAANLAAGGYIPWQDAGALARVLVLADSLGLLLVYPAYQGWRQRRTAPPLRMQPLLAAATAVIALLLAGRAGLPGMEYFIFPVLLVLSFHTSLLGLTAASALTLVAVMAAAAQHSGPFDAASGDPAFRVAAFAFSSALTLLGAALQHGQLEHSERTCQLWQDAAEHDALTGLPNRRLFMPKVHMEHQRSLRSGKPYAIAMLDLDHFKAVNDCYGHAGGDRVLDAVAVVLRDNCRMIDTPARVGGEEFAILLPECSGAQARPFLERLRGKLAALEIVIAEQRVTVTVSIGIASFNGPHDTADAVAARADRALYRAKQAGRNCSIVDALAA</sequence>
<keyword evidence="3" id="KW-1003">Cell membrane</keyword>
<reference evidence="10 11" key="1">
    <citation type="submission" date="2019-11" db="EMBL/GenBank/DDBJ databases">
        <title>Novel species isolated from a subtropical stream in China.</title>
        <authorList>
            <person name="Lu H."/>
        </authorList>
    </citation>
    <scope>NUCLEOTIDE SEQUENCE [LARGE SCALE GENOMIC DNA]</scope>
    <source>
        <strain evidence="10 11">FT92W</strain>
    </source>
</reference>
<feature type="transmembrane region" description="Helical" evidence="8">
    <location>
        <begin position="77"/>
        <end position="98"/>
    </location>
</feature>
<dbReference type="InterPro" id="IPR050469">
    <property type="entry name" value="Diguanylate_Cyclase"/>
</dbReference>
<dbReference type="FunFam" id="3.30.70.270:FF:000001">
    <property type="entry name" value="Diguanylate cyclase domain protein"/>
    <property type="match status" value="1"/>
</dbReference>
<dbReference type="Pfam" id="PF00990">
    <property type="entry name" value="GGDEF"/>
    <property type="match status" value="1"/>
</dbReference>
<feature type="domain" description="GGDEF" evidence="9">
    <location>
        <begin position="328"/>
        <end position="461"/>
    </location>
</feature>
<evidence type="ECO:0000256" key="3">
    <source>
        <dbReference type="ARBA" id="ARBA00022475"/>
    </source>
</evidence>
<dbReference type="PANTHER" id="PTHR45138:SF9">
    <property type="entry name" value="DIGUANYLATE CYCLASE DGCM-RELATED"/>
    <property type="match status" value="1"/>
</dbReference>
<organism evidence="10 11">
    <name type="scientific">Pseudoduganella rivuli</name>
    <dbReference type="NCBI Taxonomy" id="2666085"/>
    <lineage>
        <taxon>Bacteria</taxon>
        <taxon>Pseudomonadati</taxon>
        <taxon>Pseudomonadota</taxon>
        <taxon>Betaproteobacteria</taxon>
        <taxon>Burkholderiales</taxon>
        <taxon>Oxalobacteraceae</taxon>
        <taxon>Telluria group</taxon>
        <taxon>Pseudoduganella</taxon>
    </lineage>
</organism>
<evidence type="ECO:0000256" key="7">
    <source>
        <dbReference type="ARBA" id="ARBA00034247"/>
    </source>
</evidence>
<dbReference type="NCBIfam" id="TIGR00254">
    <property type="entry name" value="GGDEF"/>
    <property type="match status" value="1"/>
</dbReference>
<evidence type="ECO:0000313" key="11">
    <source>
        <dbReference type="Proteomes" id="UP000446768"/>
    </source>
</evidence>
<dbReference type="EC" id="2.7.7.65" evidence="2"/>
<evidence type="ECO:0000256" key="4">
    <source>
        <dbReference type="ARBA" id="ARBA00022692"/>
    </source>
</evidence>
<dbReference type="PROSITE" id="PS50887">
    <property type="entry name" value="GGDEF"/>
    <property type="match status" value="1"/>
</dbReference>
<dbReference type="SUPFAM" id="SSF55073">
    <property type="entry name" value="Nucleotide cyclase"/>
    <property type="match status" value="1"/>
</dbReference>
<dbReference type="InterPro" id="IPR043128">
    <property type="entry name" value="Rev_trsase/Diguanyl_cyclase"/>
</dbReference>